<dbReference type="InterPro" id="IPR045076">
    <property type="entry name" value="MutS"/>
</dbReference>
<name>A0A948TM21_9BACT</name>
<dbReference type="Pfam" id="PF00488">
    <property type="entry name" value="MutS_V"/>
    <property type="match status" value="1"/>
</dbReference>
<keyword evidence="4" id="KW-0472">Membrane</keyword>
<dbReference type="GO" id="GO:0030983">
    <property type="term" value="F:mismatched DNA binding"/>
    <property type="evidence" value="ECO:0007669"/>
    <property type="project" value="InterPro"/>
</dbReference>
<dbReference type="SMART" id="SM00534">
    <property type="entry name" value="MUTSac"/>
    <property type="match status" value="1"/>
</dbReference>
<keyword evidence="4" id="KW-0812">Transmembrane</keyword>
<dbReference type="InterPro" id="IPR007696">
    <property type="entry name" value="DNA_mismatch_repair_MutS_core"/>
</dbReference>
<evidence type="ECO:0000256" key="4">
    <source>
        <dbReference type="SAM" id="Phobius"/>
    </source>
</evidence>
<gene>
    <name evidence="6" type="ORF">H9928_04440</name>
</gene>
<evidence type="ECO:0000313" key="7">
    <source>
        <dbReference type="Proteomes" id="UP000784286"/>
    </source>
</evidence>
<feature type="transmembrane region" description="Helical" evidence="4">
    <location>
        <begin position="209"/>
        <end position="230"/>
    </location>
</feature>
<feature type="transmembrane region" description="Helical" evidence="4">
    <location>
        <begin position="30"/>
        <end position="47"/>
    </location>
</feature>
<dbReference type="SUPFAM" id="SSF52540">
    <property type="entry name" value="P-loop containing nucleoside triphosphate hydrolases"/>
    <property type="match status" value="1"/>
</dbReference>
<dbReference type="GO" id="GO:0005829">
    <property type="term" value="C:cytosol"/>
    <property type="evidence" value="ECO:0007669"/>
    <property type="project" value="TreeGrafter"/>
</dbReference>
<feature type="domain" description="DNA mismatch repair proteins mutS family" evidence="5">
    <location>
        <begin position="420"/>
        <end position="603"/>
    </location>
</feature>
<dbReference type="GO" id="GO:0140664">
    <property type="term" value="F:ATP-dependent DNA damage sensor activity"/>
    <property type="evidence" value="ECO:0007669"/>
    <property type="project" value="InterPro"/>
</dbReference>
<organism evidence="6 7">
    <name type="scientific">Candidatus Phocaeicola excrementipullorum</name>
    <dbReference type="NCBI Taxonomy" id="2838731"/>
    <lineage>
        <taxon>Bacteria</taxon>
        <taxon>Pseudomonadati</taxon>
        <taxon>Bacteroidota</taxon>
        <taxon>Bacteroidia</taxon>
        <taxon>Bacteroidales</taxon>
        <taxon>Bacteroidaceae</taxon>
        <taxon>Phocaeicola</taxon>
    </lineage>
</organism>
<dbReference type="Gene3D" id="3.40.50.300">
    <property type="entry name" value="P-loop containing nucleotide triphosphate hydrolases"/>
    <property type="match status" value="1"/>
</dbReference>
<keyword evidence="2" id="KW-0067">ATP-binding</keyword>
<dbReference type="Proteomes" id="UP000784286">
    <property type="component" value="Unassembled WGS sequence"/>
</dbReference>
<accession>A0A948TM21</accession>
<dbReference type="SUPFAM" id="SSF48334">
    <property type="entry name" value="DNA repair protein MutS, domain III"/>
    <property type="match status" value="1"/>
</dbReference>
<dbReference type="AlphaFoldDB" id="A0A948TM21"/>
<dbReference type="FunFam" id="3.40.50.300:FF:001552">
    <property type="entry name" value="Mismatch repair ATPase (MutS family)"/>
    <property type="match status" value="1"/>
</dbReference>
<evidence type="ECO:0000313" key="6">
    <source>
        <dbReference type="EMBL" id="MBU3855799.1"/>
    </source>
</evidence>
<evidence type="ECO:0000256" key="2">
    <source>
        <dbReference type="ARBA" id="ARBA00022840"/>
    </source>
</evidence>
<dbReference type="Gene3D" id="1.10.1420.10">
    <property type="match status" value="1"/>
</dbReference>
<keyword evidence="1" id="KW-0547">Nucleotide-binding</keyword>
<dbReference type="EMBL" id="JAHLFJ010000043">
    <property type="protein sequence ID" value="MBU3855799.1"/>
    <property type="molecule type" value="Genomic_DNA"/>
</dbReference>
<keyword evidence="3" id="KW-0238">DNA-binding</keyword>
<dbReference type="PANTHER" id="PTHR11361">
    <property type="entry name" value="DNA MISMATCH REPAIR PROTEIN MUTS FAMILY MEMBER"/>
    <property type="match status" value="1"/>
</dbReference>
<dbReference type="GO" id="GO:0006298">
    <property type="term" value="P:mismatch repair"/>
    <property type="evidence" value="ECO:0007669"/>
    <property type="project" value="InterPro"/>
</dbReference>
<dbReference type="InterPro" id="IPR000432">
    <property type="entry name" value="DNA_mismatch_repair_MutS_C"/>
</dbReference>
<comment type="caution">
    <text evidence="6">The sequence shown here is derived from an EMBL/GenBank/DDBJ whole genome shotgun (WGS) entry which is preliminary data.</text>
</comment>
<dbReference type="CDD" id="cd03283">
    <property type="entry name" value="ABC_MutS-like"/>
    <property type="match status" value="1"/>
</dbReference>
<sequence>MEPEKHYAQRISSTELELGKVKARIMRVSMLRVILFVAGIVGIIWLYPTDSWILWLWACCTFVPFFVLVKIHNRLFYRKAWLEVQKRVNMEELAGLKGDYSCFDRGDEFVDPEHLYSFDLDLFGRRSLFQAVCRTCTCFGKKRLAHWMQAHLKTKAEIECRQEIVKDLSVRADFREQFRIAGLVHQGNPDDEENIQSWIQAPCQYVNALWVKLCIWGVPLINSLLLITSLFGLISVQWFGLSFICFVIVSFGIIKRATRIQEDYGKQLKTLNGYARLIALAKKEEWKSEGMNRLMERLDMDGKSPVDALLQLSNELDRLDLRNNQLLYVLLEGSIFFQLQQIVRIERWKERYGKYVMDWLEAVGELDALCSLGTFAYNRPHYVYPVLTDTPFCFLASEMGHPLMPEQQCVKNDAAIPSRPYFLIITGANMAGKSTYLRTIGVNYLLACIGAPVCCRSLTLCPSQLVTSLRTSDSLSDNESYFFAELKRLKRIIDLLDEGNELFIILDEILKGTNSADKQKGSFDLIRQFMRLRANGIIATHDLLLGKLEDQFPGYIRNYCFEADITDDELTFSYRLREGVAQNMNACFLMKKMGITIADEKSADDRQKKYGCS</sequence>
<proteinExistence type="predicted"/>
<dbReference type="InterPro" id="IPR027417">
    <property type="entry name" value="P-loop_NTPase"/>
</dbReference>
<protein>
    <recommendedName>
        <fullName evidence="5">DNA mismatch repair proteins mutS family domain-containing protein</fullName>
    </recommendedName>
</protein>
<dbReference type="InterPro" id="IPR036187">
    <property type="entry name" value="DNA_mismatch_repair_MutS_sf"/>
</dbReference>
<dbReference type="PANTHER" id="PTHR11361:SF99">
    <property type="entry name" value="DNA MISMATCH REPAIR PROTEIN"/>
    <property type="match status" value="1"/>
</dbReference>
<dbReference type="Pfam" id="PF05192">
    <property type="entry name" value="MutS_III"/>
    <property type="match status" value="1"/>
</dbReference>
<dbReference type="GO" id="GO:0005524">
    <property type="term" value="F:ATP binding"/>
    <property type="evidence" value="ECO:0007669"/>
    <property type="project" value="UniProtKB-KW"/>
</dbReference>
<reference evidence="6" key="2">
    <citation type="submission" date="2021-04" db="EMBL/GenBank/DDBJ databases">
        <authorList>
            <person name="Gilroy R."/>
        </authorList>
    </citation>
    <scope>NUCLEOTIDE SEQUENCE</scope>
    <source>
        <strain evidence="6">8470</strain>
    </source>
</reference>
<keyword evidence="4" id="KW-1133">Transmembrane helix</keyword>
<feature type="transmembrane region" description="Helical" evidence="4">
    <location>
        <begin position="236"/>
        <end position="254"/>
    </location>
</feature>
<feature type="transmembrane region" description="Helical" evidence="4">
    <location>
        <begin position="53"/>
        <end position="71"/>
    </location>
</feature>
<evidence type="ECO:0000259" key="5">
    <source>
        <dbReference type="SMART" id="SM00534"/>
    </source>
</evidence>
<evidence type="ECO:0000256" key="3">
    <source>
        <dbReference type="ARBA" id="ARBA00023125"/>
    </source>
</evidence>
<reference evidence="6" key="1">
    <citation type="journal article" date="2021" name="PeerJ">
        <title>Extensive microbial diversity within the chicken gut microbiome revealed by metagenomics and culture.</title>
        <authorList>
            <person name="Gilroy R."/>
            <person name="Ravi A."/>
            <person name="Getino M."/>
            <person name="Pursley I."/>
            <person name="Horton D.L."/>
            <person name="Alikhan N.F."/>
            <person name="Baker D."/>
            <person name="Gharbi K."/>
            <person name="Hall N."/>
            <person name="Watson M."/>
            <person name="Adriaenssens E.M."/>
            <person name="Foster-Nyarko E."/>
            <person name="Jarju S."/>
            <person name="Secka A."/>
            <person name="Antonio M."/>
            <person name="Oren A."/>
            <person name="Chaudhuri R.R."/>
            <person name="La Ragione R."/>
            <person name="Hildebrand F."/>
            <person name="Pallen M.J."/>
        </authorList>
    </citation>
    <scope>NUCLEOTIDE SEQUENCE</scope>
    <source>
        <strain evidence="6">8470</strain>
    </source>
</reference>
<evidence type="ECO:0000256" key="1">
    <source>
        <dbReference type="ARBA" id="ARBA00022741"/>
    </source>
</evidence>